<dbReference type="GO" id="GO:0006145">
    <property type="term" value="P:purine nucleobase catabolic process"/>
    <property type="evidence" value="ECO:0007669"/>
    <property type="project" value="TreeGrafter"/>
</dbReference>
<dbReference type="InterPro" id="IPR002042">
    <property type="entry name" value="Uricase"/>
</dbReference>
<dbReference type="SUPFAM" id="SSF55620">
    <property type="entry name" value="Tetrahydrobiopterin biosynthesis enzymes-like"/>
    <property type="match status" value="1"/>
</dbReference>
<dbReference type="UniPathway" id="UPA00394">
    <property type="reaction ID" value="UER00650"/>
</dbReference>
<gene>
    <name evidence="7" type="ORF">M407DRAFT_22428</name>
</gene>
<dbReference type="GO" id="GO:0019628">
    <property type="term" value="P:urate catabolic process"/>
    <property type="evidence" value="ECO:0007669"/>
    <property type="project" value="UniProtKB-UniPathway"/>
</dbReference>
<reference evidence="8" key="2">
    <citation type="submission" date="2015-01" db="EMBL/GenBank/DDBJ databases">
        <title>Evolutionary Origins and Diversification of the Mycorrhizal Mutualists.</title>
        <authorList>
            <consortium name="DOE Joint Genome Institute"/>
            <consortium name="Mycorrhizal Genomics Consortium"/>
            <person name="Kohler A."/>
            <person name="Kuo A."/>
            <person name="Nagy L.G."/>
            <person name="Floudas D."/>
            <person name="Copeland A."/>
            <person name="Barry K.W."/>
            <person name="Cichocki N."/>
            <person name="Veneault-Fourrey C."/>
            <person name="LaButti K."/>
            <person name="Lindquist E.A."/>
            <person name="Lipzen A."/>
            <person name="Lundell T."/>
            <person name="Morin E."/>
            <person name="Murat C."/>
            <person name="Riley R."/>
            <person name="Ohm R."/>
            <person name="Sun H."/>
            <person name="Tunlid A."/>
            <person name="Henrissat B."/>
            <person name="Grigoriev I.V."/>
            <person name="Hibbett D.S."/>
            <person name="Martin F."/>
        </authorList>
    </citation>
    <scope>NUCLEOTIDE SEQUENCE [LARGE SCALE GENOMIC DNA]</scope>
    <source>
        <strain evidence="8">MUT 4182</strain>
    </source>
</reference>
<dbReference type="STRING" id="1051891.A0A0C3QCF5"/>
<evidence type="ECO:0000256" key="1">
    <source>
        <dbReference type="ARBA" id="ARBA00004831"/>
    </source>
</evidence>
<dbReference type="Gene3D" id="3.10.270.10">
    <property type="entry name" value="Urate Oxidase"/>
    <property type="match status" value="1"/>
</dbReference>
<evidence type="ECO:0000313" key="8">
    <source>
        <dbReference type="Proteomes" id="UP000054248"/>
    </source>
</evidence>
<evidence type="ECO:0000313" key="7">
    <source>
        <dbReference type="EMBL" id="KIO28375.1"/>
    </source>
</evidence>
<organism evidence="7 8">
    <name type="scientific">Tulasnella calospora MUT 4182</name>
    <dbReference type="NCBI Taxonomy" id="1051891"/>
    <lineage>
        <taxon>Eukaryota</taxon>
        <taxon>Fungi</taxon>
        <taxon>Dikarya</taxon>
        <taxon>Basidiomycota</taxon>
        <taxon>Agaricomycotina</taxon>
        <taxon>Agaricomycetes</taxon>
        <taxon>Cantharellales</taxon>
        <taxon>Tulasnellaceae</taxon>
        <taxon>Tulasnella</taxon>
    </lineage>
</organism>
<evidence type="ECO:0000256" key="3">
    <source>
        <dbReference type="ARBA" id="ARBA00012598"/>
    </source>
</evidence>
<protein>
    <recommendedName>
        <fullName evidence="3">factor independent urate hydroxylase</fullName>
        <ecNumber evidence="3">1.7.3.3</ecNumber>
    </recommendedName>
    <alternativeName>
        <fullName evidence="6">Urate oxidase</fullName>
    </alternativeName>
</protein>
<evidence type="ECO:0000256" key="4">
    <source>
        <dbReference type="ARBA" id="ARBA00022631"/>
    </source>
</evidence>
<dbReference type="HOGENOM" id="CLU_2298529_0_0_1"/>
<dbReference type="PRINTS" id="PR00093">
    <property type="entry name" value="URICASE"/>
</dbReference>
<dbReference type="Pfam" id="PF01014">
    <property type="entry name" value="Uricase"/>
    <property type="match status" value="1"/>
</dbReference>
<reference evidence="7 8" key="1">
    <citation type="submission" date="2014-04" db="EMBL/GenBank/DDBJ databases">
        <authorList>
            <consortium name="DOE Joint Genome Institute"/>
            <person name="Kuo A."/>
            <person name="Girlanda M."/>
            <person name="Perotto S."/>
            <person name="Kohler A."/>
            <person name="Nagy L.G."/>
            <person name="Floudas D."/>
            <person name="Copeland A."/>
            <person name="Barry K.W."/>
            <person name="Cichocki N."/>
            <person name="Veneault-Fourrey C."/>
            <person name="LaButti K."/>
            <person name="Lindquist E.A."/>
            <person name="Lipzen A."/>
            <person name="Lundell T."/>
            <person name="Morin E."/>
            <person name="Murat C."/>
            <person name="Sun H."/>
            <person name="Tunlid A."/>
            <person name="Henrissat B."/>
            <person name="Grigoriev I.V."/>
            <person name="Hibbett D.S."/>
            <person name="Martin F."/>
            <person name="Nordberg H.P."/>
            <person name="Cantor M.N."/>
            <person name="Hua S.X."/>
        </authorList>
    </citation>
    <scope>NUCLEOTIDE SEQUENCE [LARGE SCALE GENOMIC DNA]</scope>
    <source>
        <strain evidence="7 8">MUT 4182</strain>
    </source>
</reference>
<evidence type="ECO:0000256" key="6">
    <source>
        <dbReference type="ARBA" id="ARBA00031317"/>
    </source>
</evidence>
<name>A0A0C3QCF5_9AGAM</name>
<dbReference type="Proteomes" id="UP000054248">
    <property type="component" value="Unassembled WGS sequence"/>
</dbReference>
<comment type="similarity">
    <text evidence="2">Belongs to the uricase family.</text>
</comment>
<dbReference type="AlphaFoldDB" id="A0A0C3QCF5"/>
<keyword evidence="8" id="KW-1185">Reference proteome</keyword>
<dbReference type="EMBL" id="KN822995">
    <property type="protein sequence ID" value="KIO28375.1"/>
    <property type="molecule type" value="Genomic_DNA"/>
</dbReference>
<dbReference type="OrthoDB" id="9992118at2759"/>
<keyword evidence="5" id="KW-0560">Oxidoreductase</keyword>
<dbReference type="GO" id="GO:0005777">
    <property type="term" value="C:peroxisome"/>
    <property type="evidence" value="ECO:0007669"/>
    <property type="project" value="TreeGrafter"/>
</dbReference>
<sequence>MSLTFARYGKDKVRVLRVVRNGDWQEIAEYTICALVEGKIETSYTQADNTCVVATDSVKNTVNVLAKTSPHVLNPALFALHIALHFVTKYDHLSKSVVELQ</sequence>
<dbReference type="PANTHER" id="PTHR42874">
    <property type="entry name" value="URICASE"/>
    <property type="match status" value="1"/>
</dbReference>
<proteinExistence type="inferred from homology"/>
<accession>A0A0C3QCF5</accession>
<dbReference type="GO" id="GO:0004846">
    <property type="term" value="F:urate oxidase activity"/>
    <property type="evidence" value="ECO:0007669"/>
    <property type="project" value="UniProtKB-EC"/>
</dbReference>
<keyword evidence="4" id="KW-0659">Purine metabolism</keyword>
<comment type="pathway">
    <text evidence="1">Purine metabolism; urate degradation; (S)-allantoin from urate: step 1/3.</text>
</comment>
<dbReference type="EC" id="1.7.3.3" evidence="3"/>
<evidence type="ECO:0000256" key="2">
    <source>
        <dbReference type="ARBA" id="ARBA00009760"/>
    </source>
</evidence>
<evidence type="ECO:0000256" key="5">
    <source>
        <dbReference type="ARBA" id="ARBA00023002"/>
    </source>
</evidence>
<dbReference type="PANTHER" id="PTHR42874:SF1">
    <property type="entry name" value="URICASE"/>
    <property type="match status" value="1"/>
</dbReference>
<feature type="non-terminal residue" evidence="7">
    <location>
        <position position="101"/>
    </location>
</feature>